<keyword evidence="1" id="KW-0472">Membrane</keyword>
<sequence>MVLKKLLGSTATRSLTVVSVLSEAKTAFSRGKRTRGVLLLGLAVLAVLAWKWALLGLAAQGVLKLVRGGRSESNPA</sequence>
<dbReference type="Proteomes" id="UP000185936">
    <property type="component" value="Unassembled WGS sequence"/>
</dbReference>
<accession>A0A1N7EUY2</accession>
<keyword evidence="1" id="KW-1133">Transmembrane helix</keyword>
<reference evidence="3" key="1">
    <citation type="submission" date="2017-01" db="EMBL/GenBank/DDBJ databases">
        <authorList>
            <person name="Varghese N."/>
            <person name="Submissions S."/>
        </authorList>
    </citation>
    <scope>NUCLEOTIDE SEQUENCE [LARGE SCALE GENOMIC DNA]</scope>
    <source>
        <strain evidence="3">type strain: HArc-</strain>
    </source>
</reference>
<dbReference type="AlphaFoldDB" id="A0A1N7EUY2"/>
<evidence type="ECO:0000256" key="1">
    <source>
        <dbReference type="SAM" id="Phobius"/>
    </source>
</evidence>
<gene>
    <name evidence="2" type="ORF">SAMN05421752_10575</name>
</gene>
<evidence type="ECO:0000313" key="2">
    <source>
        <dbReference type="EMBL" id="SIR91876.1"/>
    </source>
</evidence>
<dbReference type="RefSeq" id="WP_076608775.1">
    <property type="nucleotide sequence ID" value="NZ_FTNR01000005.1"/>
</dbReference>
<evidence type="ECO:0000313" key="3">
    <source>
        <dbReference type="Proteomes" id="UP000185936"/>
    </source>
</evidence>
<dbReference type="OrthoDB" id="178079at2157"/>
<feature type="transmembrane region" description="Helical" evidence="1">
    <location>
        <begin position="38"/>
        <end position="63"/>
    </location>
</feature>
<name>A0A1N7EUY2_9EURY</name>
<organism evidence="2 3">
    <name type="scientific">Natronorubrum thiooxidans</name>
    <dbReference type="NCBI Taxonomy" id="308853"/>
    <lineage>
        <taxon>Archaea</taxon>
        <taxon>Methanobacteriati</taxon>
        <taxon>Methanobacteriota</taxon>
        <taxon>Stenosarchaea group</taxon>
        <taxon>Halobacteria</taxon>
        <taxon>Halobacteriales</taxon>
        <taxon>Natrialbaceae</taxon>
        <taxon>Natronorubrum</taxon>
    </lineage>
</organism>
<proteinExistence type="predicted"/>
<protein>
    <submittedName>
        <fullName evidence="2">Uncharacterized protein</fullName>
    </submittedName>
</protein>
<dbReference type="EMBL" id="FTNR01000005">
    <property type="protein sequence ID" value="SIR91876.1"/>
    <property type="molecule type" value="Genomic_DNA"/>
</dbReference>
<keyword evidence="1" id="KW-0812">Transmembrane</keyword>
<keyword evidence="3" id="KW-1185">Reference proteome</keyword>